<dbReference type="AlphaFoldDB" id="A0AAT9HL47"/>
<dbReference type="EMBL" id="AP035768">
    <property type="protein sequence ID" value="BFO18167.1"/>
    <property type="molecule type" value="Genomic_DNA"/>
</dbReference>
<reference evidence="1" key="1">
    <citation type="submission" date="2024-06" db="EMBL/GenBank/DDBJ databases">
        <authorList>
            <consortium name="consrtm"/>
            <person name="Uemura M."/>
            <person name="Terahara T."/>
        </authorList>
    </citation>
    <scope>NUCLEOTIDE SEQUENCE</scope>
    <source>
        <strain evidence="1">KM77-8</strain>
    </source>
</reference>
<accession>A0AAT9HL47</accession>
<gene>
    <name evidence="1" type="ORF">SHKM778_45550</name>
</gene>
<organism evidence="1">
    <name type="scientific">Streptomyces haneummycinicus</name>
    <dbReference type="NCBI Taxonomy" id="3074435"/>
    <lineage>
        <taxon>Bacteria</taxon>
        <taxon>Bacillati</taxon>
        <taxon>Actinomycetota</taxon>
        <taxon>Actinomycetes</taxon>
        <taxon>Kitasatosporales</taxon>
        <taxon>Streptomycetaceae</taxon>
        <taxon>Streptomyces</taxon>
    </lineage>
</organism>
<protein>
    <submittedName>
        <fullName evidence="1">Uncharacterized protein</fullName>
    </submittedName>
</protein>
<name>A0AAT9HL47_9ACTN</name>
<evidence type="ECO:0000313" key="1">
    <source>
        <dbReference type="EMBL" id="BFO18167.1"/>
    </source>
</evidence>
<proteinExistence type="predicted"/>
<reference evidence="1" key="2">
    <citation type="submission" date="2024-07" db="EMBL/GenBank/DDBJ databases">
        <title>Streptomyces haneummycinica sp. nov., a new antibiotic-producing actinobacterium isolated from marine sediment.</title>
        <authorList>
            <person name="Uemura M."/>
            <person name="Hamada M."/>
            <person name="Hirano S."/>
            <person name="Kobayashi K."/>
            <person name="Ohshiro T."/>
            <person name="Kobayashi T."/>
            <person name="Terahara T."/>
        </authorList>
    </citation>
    <scope>NUCLEOTIDE SEQUENCE</scope>
    <source>
        <strain evidence="1">KM77-8</strain>
    </source>
</reference>
<sequence length="210" mass="23397">MVGGLLCSTIGMERLRAAVAQARGRLPRDNGHLAMLENSYSYLWQFTPDMLKAIEFTGGTGAEALMEAVTILKKLNADGAQVPDGAPTDFVPAKWAGYLEQAAKDRDVTAYRHFWELTVLLSLRDGLRSGDVYVPSSRRYADPASYLFTPAEWEGQREQFCQLVGKPADARLALEACKEELAVPRWATWRRCWTTGRRVPGRCGRRRAGS</sequence>